<organism evidence="5 6">
    <name type="scientific">Rotaria sordida</name>
    <dbReference type="NCBI Taxonomy" id="392033"/>
    <lineage>
        <taxon>Eukaryota</taxon>
        <taxon>Metazoa</taxon>
        <taxon>Spiralia</taxon>
        <taxon>Gnathifera</taxon>
        <taxon>Rotifera</taxon>
        <taxon>Eurotatoria</taxon>
        <taxon>Bdelloidea</taxon>
        <taxon>Philodinida</taxon>
        <taxon>Philodinidae</taxon>
        <taxon>Rotaria</taxon>
    </lineage>
</organism>
<evidence type="ECO:0000256" key="3">
    <source>
        <dbReference type="PROSITE-ProRule" id="PRU00023"/>
    </source>
</evidence>
<evidence type="ECO:0000313" key="5">
    <source>
        <dbReference type="EMBL" id="CAF3946447.1"/>
    </source>
</evidence>
<dbReference type="SUPFAM" id="SSF56399">
    <property type="entry name" value="ADP-ribosylation"/>
    <property type="match status" value="1"/>
</dbReference>
<dbReference type="GO" id="GO:0085020">
    <property type="term" value="P:protein K6-linked ubiquitination"/>
    <property type="evidence" value="ECO:0007669"/>
    <property type="project" value="TreeGrafter"/>
</dbReference>
<proteinExistence type="predicted"/>
<dbReference type="Gene3D" id="1.25.40.20">
    <property type="entry name" value="Ankyrin repeat-containing domain"/>
    <property type="match status" value="1"/>
</dbReference>
<dbReference type="Proteomes" id="UP000663864">
    <property type="component" value="Unassembled WGS sequence"/>
</dbReference>
<reference evidence="5" key="1">
    <citation type="submission" date="2021-02" db="EMBL/GenBank/DDBJ databases">
        <authorList>
            <person name="Nowell W R."/>
        </authorList>
    </citation>
    <scope>NUCLEOTIDE SEQUENCE</scope>
</reference>
<dbReference type="PANTHER" id="PTHR24171:SF8">
    <property type="entry name" value="BRCA1-ASSOCIATED RING DOMAIN PROTEIN 1"/>
    <property type="match status" value="1"/>
</dbReference>
<dbReference type="SMART" id="SM00248">
    <property type="entry name" value="ANK"/>
    <property type="match status" value="2"/>
</dbReference>
<dbReference type="GO" id="GO:0031436">
    <property type="term" value="C:BRCA1-BARD1 complex"/>
    <property type="evidence" value="ECO:0007669"/>
    <property type="project" value="TreeGrafter"/>
</dbReference>
<dbReference type="AlphaFoldDB" id="A0A819KKC0"/>
<dbReference type="Gene3D" id="3.90.176.10">
    <property type="entry name" value="Toxin ADP-ribosyltransferase, Chain A, domain 1"/>
    <property type="match status" value="1"/>
</dbReference>
<protein>
    <recommendedName>
        <fullName evidence="7">NAD(P)(+)--arginine ADP-ribosyltransferase</fullName>
    </recommendedName>
</protein>
<keyword evidence="2 3" id="KW-0040">ANK repeat</keyword>
<name>A0A819KKC0_9BILA</name>
<dbReference type="SUPFAM" id="SSF48403">
    <property type="entry name" value="Ankyrin repeat"/>
    <property type="match status" value="1"/>
</dbReference>
<dbReference type="PROSITE" id="PS50297">
    <property type="entry name" value="ANK_REP_REGION"/>
    <property type="match status" value="1"/>
</dbReference>
<dbReference type="EMBL" id="CAJOBD010003412">
    <property type="protein sequence ID" value="CAF3946447.1"/>
    <property type="molecule type" value="Genomic_DNA"/>
</dbReference>
<dbReference type="InterPro" id="IPR036770">
    <property type="entry name" value="Ankyrin_rpt-contain_sf"/>
</dbReference>
<dbReference type="Pfam" id="PF13857">
    <property type="entry name" value="Ank_5"/>
    <property type="match status" value="1"/>
</dbReference>
<evidence type="ECO:0000313" key="6">
    <source>
        <dbReference type="Proteomes" id="UP000663836"/>
    </source>
</evidence>
<evidence type="ECO:0008006" key="7">
    <source>
        <dbReference type="Google" id="ProtNLM"/>
    </source>
</evidence>
<dbReference type="Proteomes" id="UP000663836">
    <property type="component" value="Unassembled WGS sequence"/>
</dbReference>
<feature type="repeat" description="ANK" evidence="3">
    <location>
        <begin position="109"/>
        <end position="141"/>
    </location>
</feature>
<evidence type="ECO:0000256" key="2">
    <source>
        <dbReference type="ARBA" id="ARBA00023043"/>
    </source>
</evidence>
<dbReference type="PANTHER" id="PTHR24171">
    <property type="entry name" value="ANKYRIN REPEAT DOMAIN-CONTAINING PROTEIN 39-RELATED"/>
    <property type="match status" value="1"/>
</dbReference>
<comment type="caution">
    <text evidence="5">The sequence shown here is derived from an EMBL/GenBank/DDBJ whole genome shotgun (WGS) entry which is preliminary data.</text>
</comment>
<dbReference type="GO" id="GO:0070531">
    <property type="term" value="C:BRCA1-A complex"/>
    <property type="evidence" value="ECO:0007669"/>
    <property type="project" value="TreeGrafter"/>
</dbReference>
<gene>
    <name evidence="5" type="ORF">JBS370_LOCUS23292</name>
    <name evidence="4" type="ORF">ZHD862_LOCUS24476</name>
</gene>
<keyword evidence="1" id="KW-0677">Repeat</keyword>
<dbReference type="InterPro" id="IPR002110">
    <property type="entry name" value="Ankyrin_rpt"/>
</dbReference>
<sequence length="433" mass="50726">MRNILKSLKKYVFRRREKNQVFHRCEKRHTYSRFQSNHPNHLSIDKLTTINRITQEVDPLVISTTTTQIVDSLNDYSDFYLACRDNDSKKVRQLLRTMTLDDVDRLEPNGSTALHVACYYGHSRIVKLLLKEGADRAILNKYQCLPYDEALNDNIKEIFLRIPNSNRLVSDTGAIEWTLIDDDDVMEKAKEERHIIKSLYDNTTGTTPIDKMFEKIEKNYINKGLTNINGIEKIRRYFRKATIEQNIIWLIKAYTAETDFYRILNNEIAAGASQYQSERRYIIALISHDLRLEQFTFIGTTNRVIRINNDDLKKYEVGCSLMTKSFVSSSIDRKIAEVLSCQQESVQSEAEVMKRTKIDGALIKSWIMCTYTIKHRRTGLHIENSSQYANEGEILIMPYSVFEVKEIRKVQLSFFQDNQFMTEIHLEECDQYL</sequence>
<dbReference type="GO" id="GO:0004842">
    <property type="term" value="F:ubiquitin-protein transferase activity"/>
    <property type="evidence" value="ECO:0007669"/>
    <property type="project" value="TreeGrafter"/>
</dbReference>
<evidence type="ECO:0000313" key="4">
    <source>
        <dbReference type="EMBL" id="CAF1233145.1"/>
    </source>
</evidence>
<dbReference type="PROSITE" id="PS50088">
    <property type="entry name" value="ANK_REPEAT"/>
    <property type="match status" value="1"/>
</dbReference>
<accession>A0A819KKC0</accession>
<dbReference type="EMBL" id="CAJNOT010001668">
    <property type="protein sequence ID" value="CAF1233145.1"/>
    <property type="molecule type" value="Genomic_DNA"/>
</dbReference>
<evidence type="ECO:0000256" key="1">
    <source>
        <dbReference type="ARBA" id="ARBA00022737"/>
    </source>
</evidence>